<name>A0A3B1AT97_9ZZZZ</name>
<keyword evidence="1" id="KW-1133">Transmembrane helix</keyword>
<sequence length="45" mass="4811">MYTSVKSTFYAITVSIFLTLISTLALAVMPDNPTVKSSDPAAKTD</sequence>
<reference evidence="2" key="1">
    <citation type="submission" date="2018-06" db="EMBL/GenBank/DDBJ databases">
        <authorList>
            <person name="Zhirakovskaya E."/>
        </authorList>
    </citation>
    <scope>NUCLEOTIDE SEQUENCE</scope>
</reference>
<evidence type="ECO:0000313" key="2">
    <source>
        <dbReference type="EMBL" id="VAX04941.1"/>
    </source>
</evidence>
<organism evidence="2">
    <name type="scientific">hydrothermal vent metagenome</name>
    <dbReference type="NCBI Taxonomy" id="652676"/>
    <lineage>
        <taxon>unclassified sequences</taxon>
        <taxon>metagenomes</taxon>
        <taxon>ecological metagenomes</taxon>
    </lineage>
</organism>
<dbReference type="EMBL" id="UOFU01000400">
    <property type="protein sequence ID" value="VAX04941.1"/>
    <property type="molecule type" value="Genomic_DNA"/>
</dbReference>
<protein>
    <submittedName>
        <fullName evidence="2">Uncharacterized protein</fullName>
    </submittedName>
</protein>
<dbReference type="AlphaFoldDB" id="A0A3B1AT97"/>
<evidence type="ECO:0000256" key="1">
    <source>
        <dbReference type="SAM" id="Phobius"/>
    </source>
</evidence>
<feature type="transmembrane region" description="Helical" evidence="1">
    <location>
        <begin position="7"/>
        <end position="29"/>
    </location>
</feature>
<keyword evidence="1" id="KW-0472">Membrane</keyword>
<accession>A0A3B1AT97</accession>
<proteinExistence type="predicted"/>
<keyword evidence="1" id="KW-0812">Transmembrane</keyword>
<gene>
    <name evidence="2" type="ORF">MNBD_GAMMA20-594</name>
</gene>
<feature type="non-terminal residue" evidence="2">
    <location>
        <position position="45"/>
    </location>
</feature>